<keyword evidence="1" id="KW-0812">Transmembrane</keyword>
<organism evidence="2 3">
    <name type="scientific">Sphaerisporangium rhizosphaerae</name>
    <dbReference type="NCBI Taxonomy" id="2269375"/>
    <lineage>
        <taxon>Bacteria</taxon>
        <taxon>Bacillati</taxon>
        <taxon>Actinomycetota</taxon>
        <taxon>Actinomycetes</taxon>
        <taxon>Streptosporangiales</taxon>
        <taxon>Streptosporangiaceae</taxon>
        <taxon>Sphaerisporangium</taxon>
    </lineage>
</organism>
<evidence type="ECO:0000256" key="1">
    <source>
        <dbReference type="SAM" id="Phobius"/>
    </source>
</evidence>
<sequence>MKKLYYAAHTYMILGVVSGLYYRELTKMNDFTGDTQLGVVHTHLLALGMLFYLVVLALEKLFTLSASKLFNWSFWVYNAGLALTVLMMIIHGTQTVLGAKTSAAISGIAGLGHIVLTVGLILFFVNLGKRIPATSGTS</sequence>
<dbReference type="RefSeq" id="WP_354847246.1">
    <property type="nucleotide sequence ID" value="NZ_JBHTCG010000019.1"/>
</dbReference>
<keyword evidence="1" id="KW-0472">Membrane</keyword>
<evidence type="ECO:0000313" key="2">
    <source>
        <dbReference type="EMBL" id="MFC7385492.1"/>
    </source>
</evidence>
<dbReference type="InterPro" id="IPR036927">
    <property type="entry name" value="Cyt_c_oxase-like_su1_sf"/>
</dbReference>
<dbReference type="Pfam" id="PF11070">
    <property type="entry name" value="DUF2871"/>
    <property type="match status" value="1"/>
</dbReference>
<accession>A0ABW2PAK6</accession>
<protein>
    <submittedName>
        <fullName evidence="2">DUF2871 domain-containing protein</fullName>
    </submittedName>
</protein>
<comment type="caution">
    <text evidence="2">The sequence shown here is derived from an EMBL/GenBank/DDBJ whole genome shotgun (WGS) entry which is preliminary data.</text>
</comment>
<keyword evidence="1" id="KW-1133">Transmembrane helix</keyword>
<dbReference type="Proteomes" id="UP001596496">
    <property type="component" value="Unassembled WGS sequence"/>
</dbReference>
<dbReference type="SUPFAM" id="SSF81442">
    <property type="entry name" value="Cytochrome c oxidase subunit I-like"/>
    <property type="match status" value="1"/>
</dbReference>
<gene>
    <name evidence="2" type="ORF">ACFQSB_25010</name>
</gene>
<name>A0ABW2PAK6_9ACTN</name>
<feature type="transmembrane region" description="Helical" evidence="1">
    <location>
        <begin position="103"/>
        <end position="125"/>
    </location>
</feature>
<dbReference type="EMBL" id="JBHTCG010000019">
    <property type="protein sequence ID" value="MFC7385492.1"/>
    <property type="molecule type" value="Genomic_DNA"/>
</dbReference>
<proteinExistence type="predicted"/>
<evidence type="ECO:0000313" key="3">
    <source>
        <dbReference type="Proteomes" id="UP001596496"/>
    </source>
</evidence>
<feature type="transmembrane region" description="Helical" evidence="1">
    <location>
        <begin position="42"/>
        <end position="62"/>
    </location>
</feature>
<feature type="transmembrane region" description="Helical" evidence="1">
    <location>
        <begin position="74"/>
        <end position="91"/>
    </location>
</feature>
<dbReference type="Gene3D" id="1.20.210.10">
    <property type="entry name" value="Cytochrome c oxidase-like, subunit I domain"/>
    <property type="match status" value="1"/>
</dbReference>
<keyword evidence="3" id="KW-1185">Reference proteome</keyword>
<feature type="transmembrane region" description="Helical" evidence="1">
    <location>
        <begin position="5"/>
        <end position="22"/>
    </location>
</feature>
<reference evidence="3" key="1">
    <citation type="journal article" date="2019" name="Int. J. Syst. Evol. Microbiol.">
        <title>The Global Catalogue of Microorganisms (GCM) 10K type strain sequencing project: providing services to taxonomists for standard genome sequencing and annotation.</title>
        <authorList>
            <consortium name="The Broad Institute Genomics Platform"/>
            <consortium name="The Broad Institute Genome Sequencing Center for Infectious Disease"/>
            <person name="Wu L."/>
            <person name="Ma J."/>
        </authorList>
    </citation>
    <scope>NUCLEOTIDE SEQUENCE [LARGE SCALE GENOMIC DNA]</scope>
    <source>
        <strain evidence="3">CECT 7649</strain>
    </source>
</reference>
<dbReference type="InterPro" id="IPR021299">
    <property type="entry name" value="DUF2871"/>
</dbReference>